<comment type="subcellular location">
    <subcellularLocation>
        <location evidence="1">Cell envelope</location>
    </subcellularLocation>
</comment>
<dbReference type="InterPro" id="IPR051403">
    <property type="entry name" value="NosZ/Cyto_c_oxidase_sub2"/>
</dbReference>
<dbReference type="SUPFAM" id="SSF49503">
    <property type="entry name" value="Cupredoxins"/>
    <property type="match status" value="1"/>
</dbReference>
<sequence length="196" mass="21239">MDIHRYEKIWIAISLLFIVGLIASVVYGVIGLGVTTTGNSHETINSNDLSNTEFADPGGRWVESDHYVVDVVTRQFLFQPGTQTPIMVPANTTVTFRVASPDVVHGFEVVGTNINVIVVPGQVNRFSTTFDQPNTYGIVCNEYCGAGHQNMQGQLVVVPRSALPPTENTTANQTSNSTQSDRSSRTPLNTVVGGDR</sequence>
<keyword evidence="8" id="KW-1185">Reference proteome</keyword>
<proteinExistence type="predicted"/>
<reference evidence="7" key="1">
    <citation type="journal article" date="2014" name="Int. J. Syst. Evol. Microbiol.">
        <title>Complete genome sequence of Corynebacterium casei LMG S-19264T (=DSM 44701T), isolated from a smear-ripened cheese.</title>
        <authorList>
            <consortium name="US DOE Joint Genome Institute (JGI-PGF)"/>
            <person name="Walter F."/>
            <person name="Albersmeier A."/>
            <person name="Kalinowski J."/>
            <person name="Ruckert C."/>
        </authorList>
    </citation>
    <scope>NUCLEOTIDE SEQUENCE</scope>
    <source>
        <strain evidence="7">JCM 19596</strain>
    </source>
</reference>
<dbReference type="PROSITE" id="PS50857">
    <property type="entry name" value="COX2_CUA"/>
    <property type="match status" value="1"/>
</dbReference>
<evidence type="ECO:0000313" key="8">
    <source>
        <dbReference type="Proteomes" id="UP000607197"/>
    </source>
</evidence>
<evidence type="ECO:0000256" key="5">
    <source>
        <dbReference type="SAM" id="Phobius"/>
    </source>
</evidence>
<gene>
    <name evidence="7" type="ORF">GCM10009039_26100</name>
</gene>
<evidence type="ECO:0000256" key="3">
    <source>
        <dbReference type="ARBA" id="ARBA00023008"/>
    </source>
</evidence>
<evidence type="ECO:0000256" key="4">
    <source>
        <dbReference type="SAM" id="MobiDB-lite"/>
    </source>
</evidence>
<dbReference type="InterPro" id="IPR001505">
    <property type="entry name" value="Copper_CuA"/>
</dbReference>
<dbReference type="InterPro" id="IPR002429">
    <property type="entry name" value="CcO_II-like_C"/>
</dbReference>
<accession>A0A830FEB2</accession>
<dbReference type="EMBL" id="BMPG01000003">
    <property type="protein sequence ID" value="GGL66902.1"/>
    <property type="molecule type" value="Genomic_DNA"/>
</dbReference>
<feature type="region of interest" description="Disordered" evidence="4">
    <location>
        <begin position="163"/>
        <end position="196"/>
    </location>
</feature>
<feature type="compositionally biased region" description="Low complexity" evidence="4">
    <location>
        <begin position="166"/>
        <end position="180"/>
    </location>
</feature>
<dbReference type="AlphaFoldDB" id="A0A830FEB2"/>
<dbReference type="PANTHER" id="PTHR42838:SF2">
    <property type="entry name" value="NITROUS-OXIDE REDUCTASE"/>
    <property type="match status" value="1"/>
</dbReference>
<keyword evidence="5" id="KW-0812">Transmembrane</keyword>
<dbReference type="InterPro" id="IPR034214">
    <property type="entry name" value="Ba3_CcO_II_C"/>
</dbReference>
<dbReference type="GO" id="GO:0004129">
    <property type="term" value="F:cytochrome-c oxidase activity"/>
    <property type="evidence" value="ECO:0007669"/>
    <property type="project" value="InterPro"/>
</dbReference>
<dbReference type="GO" id="GO:0016020">
    <property type="term" value="C:membrane"/>
    <property type="evidence" value="ECO:0007669"/>
    <property type="project" value="InterPro"/>
</dbReference>
<evidence type="ECO:0000259" key="6">
    <source>
        <dbReference type="PROSITE" id="PS50857"/>
    </source>
</evidence>
<dbReference type="InterPro" id="IPR008972">
    <property type="entry name" value="Cupredoxin"/>
</dbReference>
<feature type="domain" description="Cytochrome oxidase subunit II copper A binding" evidence="6">
    <location>
        <begin position="64"/>
        <end position="172"/>
    </location>
</feature>
<keyword evidence="2" id="KW-0479">Metal-binding</keyword>
<organism evidence="7 8">
    <name type="scientific">Halocalculus aciditolerans</name>
    <dbReference type="NCBI Taxonomy" id="1383812"/>
    <lineage>
        <taxon>Archaea</taxon>
        <taxon>Methanobacteriati</taxon>
        <taxon>Methanobacteriota</taxon>
        <taxon>Stenosarchaea group</taxon>
        <taxon>Halobacteria</taxon>
        <taxon>Halobacteriales</taxon>
        <taxon>Halobacteriaceae</taxon>
        <taxon>Halocalculus</taxon>
    </lineage>
</organism>
<reference evidence="7" key="2">
    <citation type="submission" date="2020-09" db="EMBL/GenBank/DDBJ databases">
        <authorList>
            <person name="Sun Q."/>
            <person name="Ohkuma M."/>
        </authorList>
    </citation>
    <scope>NUCLEOTIDE SEQUENCE</scope>
    <source>
        <strain evidence="7">JCM 19596</strain>
    </source>
</reference>
<dbReference type="RefSeq" id="WP_188979609.1">
    <property type="nucleotide sequence ID" value="NZ_BMPG01000003.1"/>
</dbReference>
<dbReference type="CDD" id="cd13913">
    <property type="entry name" value="ba3_CcO_II_C"/>
    <property type="match status" value="1"/>
</dbReference>
<evidence type="ECO:0000256" key="2">
    <source>
        <dbReference type="ARBA" id="ARBA00022723"/>
    </source>
</evidence>
<dbReference type="Proteomes" id="UP000607197">
    <property type="component" value="Unassembled WGS sequence"/>
</dbReference>
<name>A0A830FEB2_9EURY</name>
<keyword evidence="5" id="KW-1133">Transmembrane helix</keyword>
<keyword evidence="5" id="KW-0472">Membrane</keyword>
<comment type="caution">
    <text evidence="7">The sequence shown here is derived from an EMBL/GenBank/DDBJ whole genome shotgun (WGS) entry which is preliminary data.</text>
</comment>
<dbReference type="GO" id="GO:0005507">
    <property type="term" value="F:copper ion binding"/>
    <property type="evidence" value="ECO:0007669"/>
    <property type="project" value="InterPro"/>
</dbReference>
<dbReference type="PANTHER" id="PTHR42838">
    <property type="entry name" value="CYTOCHROME C OXIDASE SUBUNIT II"/>
    <property type="match status" value="1"/>
</dbReference>
<evidence type="ECO:0000313" key="7">
    <source>
        <dbReference type="EMBL" id="GGL66902.1"/>
    </source>
</evidence>
<dbReference type="Gene3D" id="2.60.40.420">
    <property type="entry name" value="Cupredoxins - blue copper proteins"/>
    <property type="match status" value="1"/>
</dbReference>
<dbReference type="Pfam" id="PF00116">
    <property type="entry name" value="COX2"/>
    <property type="match status" value="1"/>
</dbReference>
<dbReference type="PROSITE" id="PS00078">
    <property type="entry name" value="COX2"/>
    <property type="match status" value="1"/>
</dbReference>
<feature type="transmembrane region" description="Helical" evidence="5">
    <location>
        <begin position="9"/>
        <end position="30"/>
    </location>
</feature>
<protein>
    <submittedName>
        <fullName evidence="7">Cytochrome c oxidase subunit II</fullName>
    </submittedName>
</protein>
<keyword evidence="3" id="KW-0186">Copper</keyword>
<evidence type="ECO:0000256" key="1">
    <source>
        <dbReference type="ARBA" id="ARBA00004196"/>
    </source>
</evidence>
<dbReference type="OrthoDB" id="27522at2157"/>